<evidence type="ECO:0000256" key="12">
    <source>
        <dbReference type="SAM" id="MobiDB-lite"/>
    </source>
</evidence>
<evidence type="ECO:0000256" key="11">
    <source>
        <dbReference type="ARBA" id="ARBA00023306"/>
    </source>
</evidence>
<dbReference type="FunFam" id="1.10.10.2590:FF:000001">
    <property type="entry name" value="protein BANP isoform X1"/>
    <property type="match status" value="1"/>
</dbReference>
<dbReference type="PANTHER" id="PTHR16243">
    <property type="entry name" value="BTG3-ASSOCIATED NUCLEAR PROTEIN BANP"/>
    <property type="match status" value="1"/>
</dbReference>
<reference evidence="14 16" key="2">
    <citation type="journal article" date="2013" name="Nature">
        <title>Insights into bilaterian evolution from three spiralian genomes.</title>
        <authorList>
            <person name="Simakov O."/>
            <person name="Marletaz F."/>
            <person name="Cho S.J."/>
            <person name="Edsinger-Gonzales E."/>
            <person name="Havlak P."/>
            <person name="Hellsten U."/>
            <person name="Kuo D.H."/>
            <person name="Larsson T."/>
            <person name="Lv J."/>
            <person name="Arendt D."/>
            <person name="Savage R."/>
            <person name="Osoegawa K."/>
            <person name="de Jong P."/>
            <person name="Grimwood J."/>
            <person name="Chapman J.A."/>
            <person name="Shapiro H."/>
            <person name="Aerts A."/>
            <person name="Otillar R.P."/>
            <person name="Terry A.Y."/>
            <person name="Boore J.L."/>
            <person name="Grigoriev I.V."/>
            <person name="Lindberg D.R."/>
            <person name="Seaver E.C."/>
            <person name="Weisblat D.A."/>
            <person name="Putnam N.H."/>
            <person name="Rokhsar D.S."/>
        </authorList>
    </citation>
    <scope>NUCLEOTIDE SEQUENCE</scope>
    <source>
        <strain evidence="14 16">I ESC-2004</strain>
    </source>
</reference>
<keyword evidence="16" id="KW-1185">Reference proteome</keyword>
<evidence type="ECO:0000256" key="4">
    <source>
        <dbReference type="ARBA" id="ARBA00022491"/>
    </source>
</evidence>
<protein>
    <recommendedName>
        <fullName evidence="3">Protein BANP</fullName>
    </recommendedName>
</protein>
<evidence type="ECO:0000256" key="1">
    <source>
        <dbReference type="ARBA" id="ARBA00004123"/>
    </source>
</evidence>
<keyword evidence="6" id="KW-0805">Transcription regulation</keyword>
<evidence type="ECO:0000256" key="8">
    <source>
        <dbReference type="ARBA" id="ARBA00023125"/>
    </source>
</evidence>
<dbReference type="GO" id="GO:0034504">
    <property type="term" value="P:protein localization to nucleus"/>
    <property type="evidence" value="ECO:0007669"/>
    <property type="project" value="TreeGrafter"/>
</dbReference>
<keyword evidence="5" id="KW-0156">Chromatin regulator</keyword>
<evidence type="ECO:0000259" key="13">
    <source>
        <dbReference type="PROSITE" id="PS51457"/>
    </source>
</evidence>
<dbReference type="EMBL" id="AMQN01011671">
    <property type="status" value="NOT_ANNOTATED_CDS"/>
    <property type="molecule type" value="Genomic_DNA"/>
</dbReference>
<sequence length="489" mass="53275">MSSILSSIAGNVETSTSTIGSLGNSLDGVQVVIQQISGDGSLITMNNSDQDMEPMPKRARLDEPEFDQDQSIKTILFNINKAICLRLDAIESKLAAVSAQTKVLEGKIEHVTSSLMDSCEATPVTSSSSNNIVIMPHSSSSSSNAKQSPVSPPRKSGGPVVVGLPQKKIVVRQTMNDHNSANDSTSSNESCDAVHSLGPNVTLITLNSEEDFPSGIWLGDEGNPEMRVRVPITPSDLLHIHSNCRTPEKMALSLLDYLFDRDTQATSNLSGMGKHGKKQLDPLMIYGIRCHLIQRFGITEQDWHRIKQNIDSKCRTAFRRRVRGLPLTVKAFRGKAPPTYVHVINNQPLLSPSELQEIQATEDALHGGDIHEEGMGQAMMQTSEILDGNGGQIQVLHATPEQVAQLQQTHQIQILQGDQVMQLQSAMSEGIQVSMAQGNQNTSNIQVISADTGETIHIKMDPDTPSHDDMHSLSVAEHSEVEEDDDDDE</sequence>
<evidence type="ECO:0000313" key="16">
    <source>
        <dbReference type="Proteomes" id="UP000014760"/>
    </source>
</evidence>
<organism evidence="14">
    <name type="scientific">Capitella teleta</name>
    <name type="common">Polychaete worm</name>
    <dbReference type="NCBI Taxonomy" id="283909"/>
    <lineage>
        <taxon>Eukaryota</taxon>
        <taxon>Metazoa</taxon>
        <taxon>Spiralia</taxon>
        <taxon>Lophotrochozoa</taxon>
        <taxon>Annelida</taxon>
        <taxon>Polychaeta</taxon>
        <taxon>Sedentaria</taxon>
        <taxon>Scolecida</taxon>
        <taxon>Capitellidae</taxon>
        <taxon>Capitella</taxon>
    </lineage>
</organism>
<dbReference type="OrthoDB" id="10052653at2759"/>
<comment type="subcellular location">
    <subcellularLocation>
        <location evidence="1">Nucleus</location>
    </subcellularLocation>
</comment>
<keyword evidence="10" id="KW-0539">Nucleus</keyword>
<gene>
    <name evidence="14" type="ORF">CAPTEDRAFT_151735</name>
</gene>
<evidence type="ECO:0000256" key="7">
    <source>
        <dbReference type="ARBA" id="ARBA00023054"/>
    </source>
</evidence>
<dbReference type="OMA" id="LHIHQGD"/>
<feature type="compositionally biased region" description="Acidic residues" evidence="12">
    <location>
        <begin position="480"/>
        <end position="489"/>
    </location>
</feature>
<dbReference type="PANTHER" id="PTHR16243:SF2">
    <property type="entry name" value="PROTEIN BANP"/>
    <property type="match status" value="1"/>
</dbReference>
<dbReference type="AlphaFoldDB" id="R7TQF3"/>
<evidence type="ECO:0000313" key="15">
    <source>
        <dbReference type="EnsemblMetazoa" id="CapteP151735"/>
    </source>
</evidence>
<evidence type="ECO:0000256" key="6">
    <source>
        <dbReference type="ARBA" id="ARBA00023015"/>
    </source>
</evidence>
<keyword evidence="4" id="KW-0678">Repressor</keyword>
<comment type="similarity">
    <text evidence="2">Belongs to the BANP/SMAR1 family.</text>
</comment>
<dbReference type="Proteomes" id="UP000014760">
    <property type="component" value="Unassembled WGS sequence"/>
</dbReference>
<feature type="region of interest" description="Disordered" evidence="12">
    <location>
        <begin position="458"/>
        <end position="489"/>
    </location>
</feature>
<dbReference type="GO" id="GO:0042177">
    <property type="term" value="P:negative regulation of protein catabolic process"/>
    <property type="evidence" value="ECO:0007669"/>
    <property type="project" value="TreeGrafter"/>
</dbReference>
<feature type="region of interest" description="Disordered" evidence="12">
    <location>
        <begin position="120"/>
        <end position="161"/>
    </location>
</feature>
<dbReference type="GO" id="GO:0003677">
    <property type="term" value="F:DNA binding"/>
    <property type="evidence" value="ECO:0007669"/>
    <property type="project" value="UniProtKB-KW"/>
</dbReference>
<evidence type="ECO:0000256" key="10">
    <source>
        <dbReference type="ARBA" id="ARBA00023242"/>
    </source>
</evidence>
<evidence type="ECO:0000256" key="9">
    <source>
        <dbReference type="ARBA" id="ARBA00023163"/>
    </source>
</evidence>
<feature type="compositionally biased region" description="Polar residues" evidence="12">
    <location>
        <begin position="123"/>
        <end position="132"/>
    </location>
</feature>
<proteinExistence type="inferred from homology"/>
<keyword evidence="9" id="KW-0804">Transcription</keyword>
<dbReference type="STRING" id="283909.R7TQF3"/>
<dbReference type="InterPro" id="IPR042343">
    <property type="entry name" value="BANP"/>
</dbReference>
<name>R7TQF3_CAPTE</name>
<feature type="compositionally biased region" description="Basic and acidic residues" evidence="12">
    <location>
        <begin position="458"/>
        <end position="471"/>
    </location>
</feature>
<evidence type="ECO:0000256" key="3">
    <source>
        <dbReference type="ARBA" id="ARBA00015794"/>
    </source>
</evidence>
<keyword evidence="7" id="KW-0175">Coiled coil</keyword>
<keyword evidence="11" id="KW-0131">Cell cycle</keyword>
<keyword evidence="8" id="KW-0238">DNA-binding</keyword>
<evidence type="ECO:0000313" key="14">
    <source>
        <dbReference type="EMBL" id="ELT95787.1"/>
    </source>
</evidence>
<evidence type="ECO:0000256" key="2">
    <source>
        <dbReference type="ARBA" id="ARBA00009735"/>
    </source>
</evidence>
<reference evidence="16" key="1">
    <citation type="submission" date="2012-12" db="EMBL/GenBank/DDBJ databases">
        <authorList>
            <person name="Hellsten U."/>
            <person name="Grimwood J."/>
            <person name="Chapman J.A."/>
            <person name="Shapiro H."/>
            <person name="Aerts A."/>
            <person name="Otillar R.P."/>
            <person name="Terry A.Y."/>
            <person name="Boore J.L."/>
            <person name="Simakov O."/>
            <person name="Marletaz F."/>
            <person name="Cho S.-J."/>
            <person name="Edsinger-Gonzales E."/>
            <person name="Havlak P."/>
            <person name="Kuo D.-H."/>
            <person name="Larsson T."/>
            <person name="Lv J."/>
            <person name="Arendt D."/>
            <person name="Savage R."/>
            <person name="Osoegawa K."/>
            <person name="de Jong P."/>
            <person name="Lindberg D.R."/>
            <person name="Seaver E.C."/>
            <person name="Weisblat D.A."/>
            <person name="Putnam N.H."/>
            <person name="Grigoriev I.V."/>
            <person name="Rokhsar D.S."/>
        </authorList>
    </citation>
    <scope>NUCLEOTIDE SEQUENCE</scope>
    <source>
        <strain evidence="16">I ESC-2004</strain>
    </source>
</reference>
<dbReference type="InterPro" id="IPR018379">
    <property type="entry name" value="BEN_domain"/>
</dbReference>
<dbReference type="EnsemblMetazoa" id="CapteT151735">
    <property type="protein sequence ID" value="CapteP151735"/>
    <property type="gene ID" value="CapteG151735"/>
</dbReference>
<dbReference type="GO" id="GO:0005634">
    <property type="term" value="C:nucleus"/>
    <property type="evidence" value="ECO:0007669"/>
    <property type="project" value="UniProtKB-SubCell"/>
</dbReference>
<accession>R7TQF3</accession>
<dbReference type="Pfam" id="PF10523">
    <property type="entry name" value="BEN"/>
    <property type="match status" value="1"/>
</dbReference>
<evidence type="ECO:0000256" key="5">
    <source>
        <dbReference type="ARBA" id="ARBA00022853"/>
    </source>
</evidence>
<dbReference type="SMART" id="SM01025">
    <property type="entry name" value="BEN"/>
    <property type="match status" value="1"/>
</dbReference>
<dbReference type="EMBL" id="KB309013">
    <property type="protein sequence ID" value="ELT95787.1"/>
    <property type="molecule type" value="Genomic_DNA"/>
</dbReference>
<dbReference type="Gene3D" id="1.10.10.2590">
    <property type="entry name" value="BEN domain"/>
    <property type="match status" value="1"/>
</dbReference>
<feature type="domain" description="BEN" evidence="13">
    <location>
        <begin position="225"/>
        <end position="321"/>
    </location>
</feature>
<dbReference type="GO" id="GO:0006325">
    <property type="term" value="P:chromatin organization"/>
    <property type="evidence" value="ECO:0007669"/>
    <property type="project" value="UniProtKB-KW"/>
</dbReference>
<dbReference type="HOGENOM" id="CLU_037322_0_0_1"/>
<dbReference type="PROSITE" id="PS51457">
    <property type="entry name" value="BEN"/>
    <property type="match status" value="1"/>
</dbReference>
<reference evidence="15" key="3">
    <citation type="submission" date="2015-06" db="UniProtKB">
        <authorList>
            <consortium name="EnsemblMetazoa"/>
        </authorList>
    </citation>
    <scope>IDENTIFICATION</scope>
</reference>